<protein>
    <submittedName>
        <fullName evidence="3">Protein-glutamine gamma-glutamyltransferase</fullName>
        <ecNumber evidence="3">2.3.2.13</ecNumber>
    </submittedName>
</protein>
<gene>
    <name evidence="3" type="ORF">NAG76_03200</name>
</gene>
<reference evidence="3" key="1">
    <citation type="submission" date="2022-05" db="EMBL/GenBank/DDBJ databases">
        <title>Novel bacterial taxa in a minimal lignocellulolytic consortium and its capacity to transform plastics disclosed by genome-resolved metagenomics.</title>
        <authorList>
            <person name="Rodriguez C.A.D."/>
            <person name="Diaz-Garcia L."/>
            <person name="Herrera K."/>
            <person name="Tarazona N.A."/>
            <person name="Sproer C."/>
            <person name="Overmann J."/>
            <person name="Jimenez D.J."/>
        </authorList>
    </citation>
    <scope>NUCLEOTIDE SEQUENCE</scope>
    <source>
        <strain evidence="3">MAG5</strain>
    </source>
</reference>
<evidence type="ECO:0000313" key="4">
    <source>
        <dbReference type="Proteomes" id="UP001056756"/>
    </source>
</evidence>
<keyword evidence="3" id="KW-0012">Acyltransferase</keyword>
<dbReference type="EC" id="2.3.2.13" evidence="3"/>
<accession>A0A9J6ZGH5</accession>
<keyword evidence="1 3" id="KW-0808">Transferase</keyword>
<dbReference type="Proteomes" id="UP001056756">
    <property type="component" value="Chromosome"/>
</dbReference>
<name>A0A9J6ZGH5_9BACL</name>
<organism evidence="3 4">
    <name type="scientific">Candidatus Pristimantibacillus lignocellulolyticus</name>
    <dbReference type="NCBI Taxonomy" id="2994561"/>
    <lineage>
        <taxon>Bacteria</taxon>
        <taxon>Bacillati</taxon>
        <taxon>Bacillota</taxon>
        <taxon>Bacilli</taxon>
        <taxon>Bacillales</taxon>
        <taxon>Paenibacillaceae</taxon>
        <taxon>Candidatus Pristimantibacillus</taxon>
    </lineage>
</organism>
<dbReference type="GO" id="GO:0003810">
    <property type="term" value="F:protein-glutamine gamma-glutamyltransferase activity"/>
    <property type="evidence" value="ECO:0007669"/>
    <property type="project" value="UniProtKB-EC"/>
</dbReference>
<sequence>MIVLTNGSMDELDIENLPLVEQNIVRWKIASRVIYEYSSLDALLFELRMRRHTVEASHAMYESGAQFAVFSNSRCNPRYWNRTPNGGFLLRSDVTPADAIRDIFINGEYYAFECSGAIIILYYKAVLETIGDPTFNYYFQDLFLREWQKDYDLRLVSSYDLNDVYPGDVCYFRNPDFHPRHPEWQGENAVMLDKNLYFGHGVGIQTGQGIIENLNRARRPFARRSAYQENLIVRPDFEMLRDLIIHEQRIAIATGQLILVDDRELQTAQ</sequence>
<dbReference type="EMBL" id="CP097899">
    <property type="protein sequence ID" value="URN95283.1"/>
    <property type="molecule type" value="Genomic_DNA"/>
</dbReference>
<dbReference type="AlphaFoldDB" id="A0A9J6ZGH5"/>
<dbReference type="Pfam" id="PF20085">
    <property type="entry name" value="TGL"/>
    <property type="match status" value="1"/>
</dbReference>
<dbReference type="GO" id="GO:0030435">
    <property type="term" value="P:sporulation resulting in formation of a cellular spore"/>
    <property type="evidence" value="ECO:0007669"/>
    <property type="project" value="UniProtKB-KW"/>
</dbReference>
<dbReference type="InterPro" id="IPR020916">
    <property type="entry name" value="Gln_gamma-glutamylTfrase_bac"/>
</dbReference>
<evidence type="ECO:0000313" key="3">
    <source>
        <dbReference type="EMBL" id="URN95283.1"/>
    </source>
</evidence>
<proteinExistence type="inferred from homology"/>
<keyword evidence="2" id="KW-0749">Sporulation</keyword>
<dbReference type="KEGG" id="plig:NAG76_03200"/>
<dbReference type="HAMAP" id="MF_00727">
    <property type="entry name" value="Tgl"/>
    <property type="match status" value="1"/>
</dbReference>
<dbReference type="NCBIfam" id="NF002869">
    <property type="entry name" value="PRK03187.1"/>
    <property type="match status" value="1"/>
</dbReference>
<evidence type="ECO:0000256" key="2">
    <source>
        <dbReference type="ARBA" id="ARBA00022969"/>
    </source>
</evidence>
<evidence type="ECO:0000256" key="1">
    <source>
        <dbReference type="ARBA" id="ARBA00022679"/>
    </source>
</evidence>